<dbReference type="RefSeq" id="WP_189142517.1">
    <property type="nucleotide sequence ID" value="NZ_BMNK01000014.1"/>
</dbReference>
<dbReference type="Proteomes" id="UP000660745">
    <property type="component" value="Unassembled WGS sequence"/>
</dbReference>
<dbReference type="EMBL" id="BMNK01000014">
    <property type="protein sequence ID" value="GGP13298.1"/>
    <property type="molecule type" value="Genomic_DNA"/>
</dbReference>
<organism evidence="1 2">
    <name type="scientific">Nonomuraea glycinis</name>
    <dbReference type="NCBI Taxonomy" id="2047744"/>
    <lineage>
        <taxon>Bacteria</taxon>
        <taxon>Bacillati</taxon>
        <taxon>Actinomycetota</taxon>
        <taxon>Actinomycetes</taxon>
        <taxon>Streptosporangiales</taxon>
        <taxon>Streptosporangiaceae</taxon>
        <taxon>Nonomuraea</taxon>
    </lineage>
</organism>
<gene>
    <name evidence="1" type="ORF">GCM10012278_64380</name>
</gene>
<dbReference type="PROSITE" id="PS51257">
    <property type="entry name" value="PROKAR_LIPOPROTEIN"/>
    <property type="match status" value="1"/>
</dbReference>
<protein>
    <recommendedName>
        <fullName evidence="3">GerMN domain-containing protein</fullName>
    </recommendedName>
</protein>
<reference evidence="1" key="1">
    <citation type="journal article" date="2014" name="Int. J. Syst. Evol. Microbiol.">
        <title>Complete genome sequence of Corynebacterium casei LMG S-19264T (=DSM 44701T), isolated from a smear-ripened cheese.</title>
        <authorList>
            <consortium name="US DOE Joint Genome Institute (JGI-PGF)"/>
            <person name="Walter F."/>
            <person name="Albersmeier A."/>
            <person name="Kalinowski J."/>
            <person name="Ruckert C."/>
        </authorList>
    </citation>
    <scope>NUCLEOTIDE SEQUENCE</scope>
    <source>
        <strain evidence="1">CGMCC 4.7430</strain>
    </source>
</reference>
<evidence type="ECO:0000313" key="1">
    <source>
        <dbReference type="EMBL" id="GGP13298.1"/>
    </source>
</evidence>
<accession>A0A918E912</accession>
<reference evidence="1" key="2">
    <citation type="submission" date="2020-09" db="EMBL/GenBank/DDBJ databases">
        <authorList>
            <person name="Sun Q."/>
            <person name="Zhou Y."/>
        </authorList>
    </citation>
    <scope>NUCLEOTIDE SEQUENCE</scope>
    <source>
        <strain evidence="1">CGMCC 4.7430</strain>
    </source>
</reference>
<evidence type="ECO:0008006" key="3">
    <source>
        <dbReference type="Google" id="ProtNLM"/>
    </source>
</evidence>
<evidence type="ECO:0000313" key="2">
    <source>
        <dbReference type="Proteomes" id="UP000660745"/>
    </source>
</evidence>
<proteinExistence type="predicted"/>
<name>A0A918E912_9ACTN</name>
<dbReference type="AlphaFoldDB" id="A0A918E912"/>
<comment type="caution">
    <text evidence="1">The sequence shown here is derived from an EMBL/GenBank/DDBJ whole genome shotgun (WGS) entry which is preliminary data.</text>
</comment>
<sequence>MSRIWLTALAVMVAGCGIQPSEVIDAGQAPTGVASGATLYFVDADDRLRPQLRRTDHLGTIAEALAWLLTGPGEDLRTQITTTEGVTRVFVETTPDLIDLRLPLATYEVTPLGIDQIVCTALGVWVQSGGSRTTKVRLGFTLATPESAKLRTCPLIE</sequence>
<keyword evidence="2" id="KW-1185">Reference proteome</keyword>